<protein>
    <submittedName>
        <fullName evidence="1">Uncharacterized protein</fullName>
    </submittedName>
</protein>
<gene>
    <name evidence="1" type="ORF">H0G86_004101</name>
</gene>
<keyword evidence="2" id="KW-1185">Reference proteome</keyword>
<evidence type="ECO:0000313" key="2">
    <source>
        <dbReference type="Proteomes" id="UP000826661"/>
    </source>
</evidence>
<accession>A0A8G0L747</accession>
<proteinExistence type="predicted"/>
<dbReference type="EMBL" id="CP075865">
    <property type="protein sequence ID" value="QYS96866.1"/>
    <property type="molecule type" value="Genomic_DNA"/>
</dbReference>
<evidence type="ECO:0000313" key="1">
    <source>
        <dbReference type="EMBL" id="QYS96866.1"/>
    </source>
</evidence>
<sequence length="225" mass="25749">MTAILAPHSHDHFQSLATIKDAHTRFVVTDGDSHVEWFKDFFIKHDMDRRFGLAMIHRHFDLESTEKLVEYMGTSTPWSGGSSGMKEPQPAIWAFDDEGLLRPTEFHYSGTQDIEFTDKDFEFIATFKDQLALRGLTNIFGLARYPGDDFDGSCEFTQGRANINLQPKDYPETLQAFSTIWFFSEPLWKRGCFYVGLLILQLVSSARYIVALKRSTKAGLTRLDS</sequence>
<dbReference type="AlphaFoldDB" id="A0A8G0L747"/>
<name>A0A8G0L747_9HYPO</name>
<reference evidence="1 2" key="1">
    <citation type="journal article" date="2021" name="BMC Genomics">
        <title>Telomere-to-telomere genome assembly of asparaginase-producing Trichoderma simmonsii.</title>
        <authorList>
            <person name="Chung D."/>
            <person name="Kwon Y.M."/>
            <person name="Yang Y."/>
        </authorList>
    </citation>
    <scope>NUCLEOTIDE SEQUENCE [LARGE SCALE GENOMIC DNA]</scope>
    <source>
        <strain evidence="1 2">GH-Sj1</strain>
    </source>
</reference>
<organism evidence="1 2">
    <name type="scientific">Trichoderma simmonsii</name>
    <dbReference type="NCBI Taxonomy" id="1491479"/>
    <lineage>
        <taxon>Eukaryota</taxon>
        <taxon>Fungi</taxon>
        <taxon>Dikarya</taxon>
        <taxon>Ascomycota</taxon>
        <taxon>Pezizomycotina</taxon>
        <taxon>Sordariomycetes</taxon>
        <taxon>Hypocreomycetidae</taxon>
        <taxon>Hypocreales</taxon>
        <taxon>Hypocreaceae</taxon>
        <taxon>Trichoderma</taxon>
    </lineage>
</organism>
<dbReference type="Proteomes" id="UP000826661">
    <property type="component" value="Chromosome II"/>
</dbReference>